<keyword evidence="1" id="KW-1133">Transmembrane helix</keyword>
<dbReference type="InterPro" id="IPR041916">
    <property type="entry name" value="Anti_sigma_zinc_sf"/>
</dbReference>
<dbReference type="AlphaFoldDB" id="A0A1M6MWZ8"/>
<dbReference type="STRING" id="1123349.SAMN02744037_01088"/>
<dbReference type="RefSeq" id="WP_072888031.1">
    <property type="nucleotide sequence ID" value="NZ_FRAE01000018.1"/>
</dbReference>
<dbReference type="Proteomes" id="UP000242497">
    <property type="component" value="Unassembled WGS sequence"/>
</dbReference>
<reference evidence="3" key="1">
    <citation type="submission" date="2016-11" db="EMBL/GenBank/DDBJ databases">
        <authorList>
            <person name="Varghese N."/>
            <person name="Submissions S."/>
        </authorList>
    </citation>
    <scope>NUCLEOTIDE SEQUENCE [LARGE SCALE GENOMIC DNA]</scope>
    <source>
        <strain evidence="3">DSM 15518</strain>
    </source>
</reference>
<gene>
    <name evidence="2" type="ORF">SAMN02744037_01088</name>
</gene>
<evidence type="ECO:0000313" key="3">
    <source>
        <dbReference type="Proteomes" id="UP000242497"/>
    </source>
</evidence>
<evidence type="ECO:0008006" key="4">
    <source>
        <dbReference type="Google" id="ProtNLM"/>
    </source>
</evidence>
<accession>A0A1M6MWZ8</accession>
<keyword evidence="1" id="KW-0472">Membrane</keyword>
<dbReference type="EMBL" id="FRAE01000018">
    <property type="protein sequence ID" value="SHJ87997.1"/>
    <property type="molecule type" value="Genomic_DNA"/>
</dbReference>
<organism evidence="2 3">
    <name type="scientific">Tepidibacter formicigenes DSM 15518</name>
    <dbReference type="NCBI Taxonomy" id="1123349"/>
    <lineage>
        <taxon>Bacteria</taxon>
        <taxon>Bacillati</taxon>
        <taxon>Bacillota</taxon>
        <taxon>Clostridia</taxon>
        <taxon>Peptostreptococcales</taxon>
        <taxon>Peptostreptococcaceae</taxon>
        <taxon>Tepidibacter</taxon>
    </lineage>
</organism>
<feature type="transmembrane region" description="Helical" evidence="1">
    <location>
        <begin position="86"/>
        <end position="103"/>
    </location>
</feature>
<protein>
    <recommendedName>
        <fullName evidence="4">Zinc-finger</fullName>
    </recommendedName>
</protein>
<evidence type="ECO:0000256" key="1">
    <source>
        <dbReference type="SAM" id="Phobius"/>
    </source>
</evidence>
<proteinExistence type="predicted"/>
<dbReference type="Gene3D" id="1.10.10.1320">
    <property type="entry name" value="Anti-sigma factor, zinc-finger domain"/>
    <property type="match status" value="1"/>
</dbReference>
<sequence length="304" mass="35486">MDCNKFNENISYYVDGILNDSEKKEFEIHLTNCIDCKNKYNEMINIIQSLNDIEEVPLPDNYDKILREKLEKERDQNNKKSNWTKYLFIVASVTIIAFSVHVFNNAQKIDNIAQENIDIKEEISIASNDESEVVEDKNLNTEQKIVKKSNVKQNKDYKRNEQEVNKDKNDINIATFEAKESKIKNEKIEKNVNQIGLLPNNVEPAVFRLNTNLITSEEKVVTIGDIITVDLPQAKGTEYSLICNDENNIVELISESIEKRDNDEIHTWKFKTLKEGKLTIEFKQYKKDSADEIYKVYRYDIITK</sequence>
<dbReference type="OrthoDB" id="9808253at2"/>
<keyword evidence="1" id="KW-0812">Transmembrane</keyword>
<name>A0A1M6MWZ8_9FIRM</name>
<keyword evidence="3" id="KW-1185">Reference proteome</keyword>
<evidence type="ECO:0000313" key="2">
    <source>
        <dbReference type="EMBL" id="SHJ87997.1"/>
    </source>
</evidence>